<keyword evidence="3" id="KW-1185">Reference proteome</keyword>
<dbReference type="EMBL" id="SLVX01000020">
    <property type="protein sequence ID" value="TCN38188.1"/>
    <property type="molecule type" value="Genomic_DNA"/>
</dbReference>
<evidence type="ECO:0000313" key="2">
    <source>
        <dbReference type="EMBL" id="TCN38188.1"/>
    </source>
</evidence>
<organism evidence="2 3">
    <name type="scientific">Shinella granuli</name>
    <dbReference type="NCBI Taxonomy" id="323621"/>
    <lineage>
        <taxon>Bacteria</taxon>
        <taxon>Pseudomonadati</taxon>
        <taxon>Pseudomonadota</taxon>
        <taxon>Alphaproteobacteria</taxon>
        <taxon>Hyphomicrobiales</taxon>
        <taxon>Rhizobiaceae</taxon>
        <taxon>Shinella</taxon>
    </lineage>
</organism>
<accession>A0A4R2CBT9</accession>
<evidence type="ECO:0000313" key="3">
    <source>
        <dbReference type="Proteomes" id="UP000295351"/>
    </source>
</evidence>
<proteinExistence type="predicted"/>
<sequence length="176" mass="18790">MIKLIGTGVWIVLITLGSVYFSLKMASAPKVDTAAAEREAALEFVSGYTTTVPVIGEGGVNGYLLTRLAYKANKDLAAKQTVPLPQMITDELYTLLVGKKMIDVATVGSFDVDAFRGIVKEGLNRRFGAEVIAEVYVEQIDYITTASVQDPAPKRGQTLIKGEVPAGQPAEKSGGH</sequence>
<dbReference type="Proteomes" id="UP000295351">
    <property type="component" value="Unassembled WGS sequence"/>
</dbReference>
<reference evidence="2 3" key="1">
    <citation type="submission" date="2019-03" db="EMBL/GenBank/DDBJ databases">
        <title>Genomic Encyclopedia of Type Strains, Phase IV (KMG-IV): sequencing the most valuable type-strain genomes for metagenomic binning, comparative biology and taxonomic classification.</title>
        <authorList>
            <person name="Goeker M."/>
        </authorList>
    </citation>
    <scope>NUCLEOTIDE SEQUENCE [LARGE SCALE GENOMIC DNA]</scope>
    <source>
        <strain evidence="2 3">DSM 18401</strain>
    </source>
</reference>
<feature type="region of interest" description="Disordered" evidence="1">
    <location>
        <begin position="154"/>
        <end position="176"/>
    </location>
</feature>
<comment type="caution">
    <text evidence="2">The sequence shown here is derived from an EMBL/GenBank/DDBJ whole genome shotgun (WGS) entry which is preliminary data.</text>
</comment>
<dbReference type="RefSeq" id="WP_064328906.1">
    <property type="nucleotide sequence ID" value="NZ_BAABEI010000012.1"/>
</dbReference>
<gene>
    <name evidence="2" type="ORF">EV665_12079</name>
</gene>
<protein>
    <submittedName>
        <fullName evidence="2">Uncharacterized protein</fullName>
    </submittedName>
</protein>
<dbReference type="AlphaFoldDB" id="A0A4R2CBT9"/>
<evidence type="ECO:0000256" key="1">
    <source>
        <dbReference type="SAM" id="MobiDB-lite"/>
    </source>
</evidence>
<name>A0A4R2CBT9_SHIGR</name>